<evidence type="ECO:0000256" key="1">
    <source>
        <dbReference type="SAM" id="Phobius"/>
    </source>
</evidence>
<dbReference type="Proteomes" id="UP000824265">
    <property type="component" value="Unassembled WGS sequence"/>
</dbReference>
<reference evidence="2" key="2">
    <citation type="submission" date="2021-04" db="EMBL/GenBank/DDBJ databases">
        <authorList>
            <person name="Gilroy R."/>
        </authorList>
    </citation>
    <scope>NUCLEOTIDE SEQUENCE</scope>
    <source>
        <strain evidence="2">CHK195-6426</strain>
    </source>
</reference>
<feature type="transmembrane region" description="Helical" evidence="1">
    <location>
        <begin position="96"/>
        <end position="115"/>
    </location>
</feature>
<keyword evidence="1" id="KW-1133">Transmembrane helix</keyword>
<name>A0A9D1R3G1_9FIRM</name>
<dbReference type="Pfam" id="PF06912">
    <property type="entry name" value="DUF1275"/>
    <property type="match status" value="1"/>
</dbReference>
<accession>A0A9D1R3G1</accession>
<evidence type="ECO:0000313" key="3">
    <source>
        <dbReference type="Proteomes" id="UP000824265"/>
    </source>
</evidence>
<dbReference type="PANTHER" id="PTHR37314:SF4">
    <property type="entry name" value="UPF0700 TRANSMEMBRANE PROTEIN YOAK"/>
    <property type="match status" value="1"/>
</dbReference>
<keyword evidence="1" id="KW-0812">Transmembrane</keyword>
<protein>
    <submittedName>
        <fullName evidence="2">DUF1275 domain-containing protein</fullName>
    </submittedName>
</protein>
<dbReference type="PANTHER" id="PTHR37314">
    <property type="entry name" value="SLR0142 PROTEIN"/>
    <property type="match status" value="1"/>
</dbReference>
<feature type="transmembrane region" description="Helical" evidence="1">
    <location>
        <begin position="174"/>
        <end position="194"/>
    </location>
</feature>
<evidence type="ECO:0000313" key="2">
    <source>
        <dbReference type="EMBL" id="HIW80229.1"/>
    </source>
</evidence>
<dbReference type="EMBL" id="DXGH01000008">
    <property type="protein sequence ID" value="HIW80229.1"/>
    <property type="molecule type" value="Genomic_DNA"/>
</dbReference>
<organism evidence="2 3">
    <name type="scientific">Candidatus Acetatifactor stercoripullorum</name>
    <dbReference type="NCBI Taxonomy" id="2838414"/>
    <lineage>
        <taxon>Bacteria</taxon>
        <taxon>Bacillati</taxon>
        <taxon>Bacillota</taxon>
        <taxon>Clostridia</taxon>
        <taxon>Lachnospirales</taxon>
        <taxon>Lachnospiraceae</taxon>
        <taxon>Acetatifactor</taxon>
    </lineage>
</organism>
<dbReference type="InterPro" id="IPR010699">
    <property type="entry name" value="DUF1275"/>
</dbReference>
<keyword evidence="1" id="KW-0472">Membrane</keyword>
<feature type="transmembrane region" description="Helical" evidence="1">
    <location>
        <begin position="64"/>
        <end position="84"/>
    </location>
</feature>
<proteinExistence type="predicted"/>
<dbReference type="AlphaFoldDB" id="A0A9D1R3G1"/>
<gene>
    <name evidence="2" type="ORF">H9742_01660</name>
</gene>
<feature type="transmembrane region" description="Helical" evidence="1">
    <location>
        <begin position="201"/>
        <end position="218"/>
    </location>
</feature>
<reference evidence="2" key="1">
    <citation type="journal article" date="2021" name="PeerJ">
        <title>Extensive microbial diversity within the chicken gut microbiome revealed by metagenomics and culture.</title>
        <authorList>
            <person name="Gilroy R."/>
            <person name="Ravi A."/>
            <person name="Getino M."/>
            <person name="Pursley I."/>
            <person name="Horton D.L."/>
            <person name="Alikhan N.F."/>
            <person name="Baker D."/>
            <person name="Gharbi K."/>
            <person name="Hall N."/>
            <person name="Watson M."/>
            <person name="Adriaenssens E.M."/>
            <person name="Foster-Nyarko E."/>
            <person name="Jarju S."/>
            <person name="Secka A."/>
            <person name="Antonio M."/>
            <person name="Oren A."/>
            <person name="Chaudhuri R.R."/>
            <person name="La Ragione R."/>
            <person name="Hildebrand F."/>
            <person name="Pallen M.J."/>
        </authorList>
    </citation>
    <scope>NUCLEOTIDE SEQUENCE</scope>
    <source>
        <strain evidence="2">CHK195-6426</strain>
    </source>
</reference>
<feature type="transmembrane region" description="Helical" evidence="1">
    <location>
        <begin position="12"/>
        <end position="32"/>
    </location>
</feature>
<sequence length="223" mass="24505">MKQESVGQMSESRRLAVILAVSGGLMDAYTYLLRGKVFANAQTGNILLFGVNLSEGSFREALRYFFPVLAFALGIVTAELIRHFFPEGKGFHWRQWAVLAECVILFFVGLMPLTYNGFANAMVSFACGIQVESFRKVKGNACATTMCIGNFRSGTQAVCDFLFSGERSSLLKGLTYYGIIGAFTFGAVVGNAAVKLFGQRAVWCSSLLLVLSFIVMFQKQDKK</sequence>
<comment type="caution">
    <text evidence="2">The sequence shown here is derived from an EMBL/GenBank/DDBJ whole genome shotgun (WGS) entry which is preliminary data.</text>
</comment>